<proteinExistence type="predicted"/>
<dbReference type="GeneID" id="20815862"/>
<evidence type="ECO:0000313" key="1">
    <source>
        <dbReference type="EMBL" id="ETV70785.1"/>
    </source>
</evidence>
<dbReference type="RefSeq" id="XP_009839849.1">
    <property type="nucleotide sequence ID" value="XM_009841547.1"/>
</dbReference>
<dbReference type="AlphaFoldDB" id="W4FTE2"/>
<reference evidence="1" key="1">
    <citation type="submission" date="2013-12" db="EMBL/GenBank/DDBJ databases">
        <title>The Genome Sequence of Aphanomyces astaci APO3.</title>
        <authorList>
            <consortium name="The Broad Institute Genomics Platform"/>
            <person name="Russ C."/>
            <person name="Tyler B."/>
            <person name="van West P."/>
            <person name="Dieguez-Uribeondo J."/>
            <person name="Young S.K."/>
            <person name="Zeng Q."/>
            <person name="Gargeya S."/>
            <person name="Fitzgerald M."/>
            <person name="Abouelleil A."/>
            <person name="Alvarado L."/>
            <person name="Chapman S.B."/>
            <person name="Gainer-Dewar J."/>
            <person name="Goldberg J."/>
            <person name="Griggs A."/>
            <person name="Gujja S."/>
            <person name="Hansen M."/>
            <person name="Howarth C."/>
            <person name="Imamovic A."/>
            <person name="Ireland A."/>
            <person name="Larimer J."/>
            <person name="McCowan C."/>
            <person name="Murphy C."/>
            <person name="Pearson M."/>
            <person name="Poon T.W."/>
            <person name="Priest M."/>
            <person name="Roberts A."/>
            <person name="Saif S."/>
            <person name="Shea T."/>
            <person name="Sykes S."/>
            <person name="Wortman J."/>
            <person name="Nusbaum C."/>
            <person name="Birren B."/>
        </authorList>
    </citation>
    <scope>NUCLEOTIDE SEQUENCE [LARGE SCALE GENOMIC DNA]</scope>
    <source>
        <strain evidence="1">APO3</strain>
    </source>
</reference>
<evidence type="ECO:0008006" key="2">
    <source>
        <dbReference type="Google" id="ProtNLM"/>
    </source>
</evidence>
<organism evidence="1">
    <name type="scientific">Aphanomyces astaci</name>
    <name type="common">Crayfish plague agent</name>
    <dbReference type="NCBI Taxonomy" id="112090"/>
    <lineage>
        <taxon>Eukaryota</taxon>
        <taxon>Sar</taxon>
        <taxon>Stramenopiles</taxon>
        <taxon>Oomycota</taxon>
        <taxon>Saprolegniomycetes</taxon>
        <taxon>Saprolegniales</taxon>
        <taxon>Verrucalvaceae</taxon>
        <taxon>Aphanomyces</taxon>
    </lineage>
</organism>
<dbReference type="OrthoDB" id="77619at2759"/>
<protein>
    <recommendedName>
        <fullName evidence="2">MYND-type domain-containing protein</fullName>
    </recommendedName>
</protein>
<dbReference type="VEuPathDB" id="FungiDB:H257_13866"/>
<dbReference type="EMBL" id="KI913164">
    <property type="protein sequence ID" value="ETV70785.1"/>
    <property type="molecule type" value="Genomic_DNA"/>
</dbReference>
<sequence length="124" mass="14087">MAAARHHRRMSLHEDDFEDALFEQLKQSLDVHECVHCRKSVKAAIPCHGHCGHAYYCSTDCLVFHSRTHRHQCLHHLESDASLHGVDSDDDDDDDDDDLPPFLNSAIDSILRQLQHEAVIPSTP</sequence>
<name>W4FTE2_APHAT</name>
<gene>
    <name evidence="1" type="ORF">H257_13866</name>
</gene>
<dbReference type="SUPFAM" id="SSF144232">
    <property type="entry name" value="HIT/MYND zinc finger-like"/>
    <property type="match status" value="1"/>
</dbReference>
<accession>W4FTE2</accession>